<dbReference type="KEGG" id="lpk:LACPI_0048"/>
<dbReference type="RefSeq" id="WP_047914555.1">
    <property type="nucleotide sequence ID" value="NZ_LN774769.1"/>
</dbReference>
<gene>
    <name evidence="1" type="ORF">LACPI_0048</name>
</gene>
<dbReference type="Proteomes" id="UP000033166">
    <property type="component" value="Chromosome I"/>
</dbReference>
<dbReference type="EMBL" id="LN774769">
    <property type="protein sequence ID" value="CEN27248.1"/>
    <property type="molecule type" value="Genomic_DNA"/>
</dbReference>
<proteinExistence type="predicted"/>
<organism evidence="1 2">
    <name type="scientific">Pseudolactococcus piscium MKFS47</name>
    <dbReference type="NCBI Taxonomy" id="297352"/>
    <lineage>
        <taxon>Bacteria</taxon>
        <taxon>Bacillati</taxon>
        <taxon>Bacillota</taxon>
        <taxon>Bacilli</taxon>
        <taxon>Lactobacillales</taxon>
        <taxon>Streptococcaceae</taxon>
        <taxon>Pseudolactococcus</taxon>
    </lineage>
</organism>
<sequence length="64" mass="7484">MKIFFVVIILVIILYVSFNYLLAQSKKPTGIIGSLMMKIWNNAYLPMTEWSLSFLDKRKSQIVK</sequence>
<accession>A0A0D6DU53</accession>
<evidence type="ECO:0000313" key="2">
    <source>
        <dbReference type="Proteomes" id="UP000033166"/>
    </source>
</evidence>
<name>A0A0D6DU53_9LACT</name>
<protein>
    <submittedName>
        <fullName evidence="1">Uncharacterized protein</fullName>
    </submittedName>
</protein>
<dbReference type="AlphaFoldDB" id="A0A0D6DU53"/>
<reference evidence="2" key="1">
    <citation type="submission" date="2015-01" db="EMBL/GenBank/DDBJ databases">
        <authorList>
            <person name="Andreevskaya M."/>
        </authorList>
    </citation>
    <scope>NUCLEOTIDE SEQUENCE [LARGE SCALE GENOMIC DNA]</scope>
    <source>
        <strain evidence="2">MKFS47</strain>
    </source>
</reference>
<evidence type="ECO:0000313" key="1">
    <source>
        <dbReference type="EMBL" id="CEN27248.1"/>
    </source>
</evidence>
<dbReference type="HOGENOM" id="CLU_2862196_0_0_9"/>